<dbReference type="OrthoDB" id="4726108at2"/>
<feature type="domain" description="HTH tetR-type" evidence="3">
    <location>
        <begin position="6"/>
        <end position="66"/>
    </location>
</feature>
<dbReference type="InterPro" id="IPR001647">
    <property type="entry name" value="HTH_TetR"/>
</dbReference>
<sequence length="196" mass="22022">MAWDTARTQQLLLDAAAREFSRVGLAGARVDRIAADAGVNKERIYQYFGKKHELFGVVLQRELHGLLDAVSVEGTGTKAVADYAGRVFDYHCEHPELSRLLMWEGLELGAPHALIERRATCQRKVKGMREALPELTDVQARDLLITIVTLSDGWHVLSNLDQLYFGDPDEQRRLQRRDAIVTAAEAIAERLSRQSV</sequence>
<dbReference type="EMBL" id="PGFF01000001">
    <property type="protein sequence ID" value="PJJ71553.1"/>
    <property type="molecule type" value="Genomic_DNA"/>
</dbReference>
<dbReference type="GO" id="GO:0006355">
    <property type="term" value="P:regulation of DNA-templated transcription"/>
    <property type="evidence" value="ECO:0007669"/>
    <property type="project" value="UniProtKB-ARBA"/>
</dbReference>
<organism evidence="4 5">
    <name type="scientific">Diaminobutyricimonas aerilata</name>
    <dbReference type="NCBI Taxonomy" id="1162967"/>
    <lineage>
        <taxon>Bacteria</taxon>
        <taxon>Bacillati</taxon>
        <taxon>Actinomycetota</taxon>
        <taxon>Actinomycetes</taxon>
        <taxon>Micrococcales</taxon>
        <taxon>Microbacteriaceae</taxon>
        <taxon>Diaminobutyricimonas</taxon>
    </lineage>
</organism>
<dbReference type="InterPro" id="IPR009057">
    <property type="entry name" value="Homeodomain-like_sf"/>
</dbReference>
<accession>A0A2M9CI08</accession>
<dbReference type="GO" id="GO:0003677">
    <property type="term" value="F:DNA binding"/>
    <property type="evidence" value="ECO:0007669"/>
    <property type="project" value="UniProtKB-UniRule"/>
</dbReference>
<evidence type="ECO:0000259" key="3">
    <source>
        <dbReference type="PROSITE" id="PS50977"/>
    </source>
</evidence>
<dbReference type="Proteomes" id="UP000228758">
    <property type="component" value="Unassembled WGS sequence"/>
</dbReference>
<dbReference type="SUPFAM" id="SSF48498">
    <property type="entry name" value="Tetracyclin repressor-like, C-terminal domain"/>
    <property type="match status" value="1"/>
</dbReference>
<dbReference type="Gene3D" id="1.10.357.10">
    <property type="entry name" value="Tetracycline Repressor, domain 2"/>
    <property type="match status" value="1"/>
</dbReference>
<dbReference type="SUPFAM" id="SSF46689">
    <property type="entry name" value="Homeodomain-like"/>
    <property type="match status" value="1"/>
</dbReference>
<evidence type="ECO:0000313" key="5">
    <source>
        <dbReference type="Proteomes" id="UP000228758"/>
    </source>
</evidence>
<protein>
    <submittedName>
        <fullName evidence="4">AcrR family transcriptional regulator</fullName>
    </submittedName>
</protein>
<keyword evidence="1 2" id="KW-0238">DNA-binding</keyword>
<dbReference type="Pfam" id="PF17926">
    <property type="entry name" value="TetR_C_21"/>
    <property type="match status" value="1"/>
</dbReference>
<dbReference type="InterPro" id="IPR050109">
    <property type="entry name" value="HTH-type_TetR-like_transc_reg"/>
</dbReference>
<evidence type="ECO:0000256" key="2">
    <source>
        <dbReference type="PROSITE-ProRule" id="PRU00335"/>
    </source>
</evidence>
<evidence type="ECO:0000313" key="4">
    <source>
        <dbReference type="EMBL" id="PJJ71553.1"/>
    </source>
</evidence>
<proteinExistence type="predicted"/>
<reference evidence="4 5" key="1">
    <citation type="submission" date="2017-11" db="EMBL/GenBank/DDBJ databases">
        <title>Genomic Encyclopedia of Archaeal and Bacterial Type Strains, Phase II (KMG-II): From Individual Species to Whole Genera.</title>
        <authorList>
            <person name="Goeker M."/>
        </authorList>
    </citation>
    <scope>NUCLEOTIDE SEQUENCE [LARGE SCALE GENOMIC DNA]</scope>
    <source>
        <strain evidence="4 5">DSM 27393</strain>
    </source>
</reference>
<dbReference type="PRINTS" id="PR00455">
    <property type="entry name" value="HTHTETR"/>
</dbReference>
<feature type="DNA-binding region" description="H-T-H motif" evidence="2">
    <location>
        <begin position="29"/>
        <end position="48"/>
    </location>
</feature>
<dbReference type="AlphaFoldDB" id="A0A2M9CI08"/>
<dbReference type="PROSITE" id="PS50977">
    <property type="entry name" value="HTH_TETR_2"/>
    <property type="match status" value="1"/>
</dbReference>
<comment type="caution">
    <text evidence="4">The sequence shown here is derived from an EMBL/GenBank/DDBJ whole genome shotgun (WGS) entry which is preliminary data.</text>
</comment>
<dbReference type="RefSeq" id="WP_100363843.1">
    <property type="nucleotide sequence ID" value="NZ_PGFF01000001.1"/>
</dbReference>
<dbReference type="PANTHER" id="PTHR30328:SF54">
    <property type="entry name" value="HTH-TYPE TRANSCRIPTIONAL REPRESSOR SCO4008"/>
    <property type="match status" value="1"/>
</dbReference>
<gene>
    <name evidence="4" type="ORF">CLV46_1102</name>
</gene>
<dbReference type="Pfam" id="PF00440">
    <property type="entry name" value="TetR_N"/>
    <property type="match status" value="1"/>
</dbReference>
<name>A0A2M9CI08_9MICO</name>
<dbReference type="InterPro" id="IPR041467">
    <property type="entry name" value="Sco4008_C"/>
</dbReference>
<keyword evidence="5" id="KW-1185">Reference proteome</keyword>
<dbReference type="InterPro" id="IPR036271">
    <property type="entry name" value="Tet_transcr_reg_TetR-rel_C_sf"/>
</dbReference>
<evidence type="ECO:0000256" key="1">
    <source>
        <dbReference type="ARBA" id="ARBA00023125"/>
    </source>
</evidence>
<dbReference type="PANTHER" id="PTHR30328">
    <property type="entry name" value="TRANSCRIPTIONAL REPRESSOR"/>
    <property type="match status" value="1"/>
</dbReference>